<gene>
    <name evidence="6" type="ORF">SAMN06309945_2739</name>
</gene>
<dbReference type="GO" id="GO:0003677">
    <property type="term" value="F:DNA binding"/>
    <property type="evidence" value="ECO:0007669"/>
    <property type="project" value="UniProtKB-KW"/>
</dbReference>
<evidence type="ECO:0000259" key="4">
    <source>
        <dbReference type="PROSITE" id="PS50043"/>
    </source>
</evidence>
<dbReference type="OrthoDB" id="9808843at2"/>
<dbReference type="PROSITE" id="PS50110">
    <property type="entry name" value="RESPONSE_REGULATORY"/>
    <property type="match status" value="1"/>
</dbReference>
<protein>
    <submittedName>
        <fullName evidence="6">Two component transcriptional regulator, LuxR family</fullName>
    </submittedName>
</protein>
<dbReference type="CDD" id="cd06170">
    <property type="entry name" value="LuxR_C_like"/>
    <property type="match status" value="1"/>
</dbReference>
<dbReference type="PRINTS" id="PR00038">
    <property type="entry name" value="HTHLUXR"/>
</dbReference>
<proteinExistence type="predicted"/>
<keyword evidence="7" id="KW-1185">Reference proteome</keyword>
<dbReference type="SMART" id="SM00448">
    <property type="entry name" value="REC"/>
    <property type="match status" value="1"/>
</dbReference>
<dbReference type="InterPro" id="IPR000792">
    <property type="entry name" value="Tscrpt_reg_LuxR_C"/>
</dbReference>
<dbReference type="PANTHER" id="PTHR43214">
    <property type="entry name" value="TWO-COMPONENT RESPONSE REGULATOR"/>
    <property type="match status" value="1"/>
</dbReference>
<dbReference type="PROSITE" id="PS00622">
    <property type="entry name" value="HTH_LUXR_1"/>
    <property type="match status" value="1"/>
</dbReference>
<dbReference type="Pfam" id="PF00196">
    <property type="entry name" value="GerE"/>
    <property type="match status" value="1"/>
</dbReference>
<dbReference type="STRING" id="123320.SAMN06309945_2739"/>
<evidence type="ECO:0000313" key="6">
    <source>
        <dbReference type="EMBL" id="SKC69081.1"/>
    </source>
</evidence>
<dbReference type="Gene3D" id="3.40.50.2300">
    <property type="match status" value="1"/>
</dbReference>
<dbReference type="SMART" id="SM00421">
    <property type="entry name" value="HTH_LUXR"/>
    <property type="match status" value="1"/>
</dbReference>
<organism evidence="6 7">
    <name type="scientific">Okibacterium fritillariae</name>
    <dbReference type="NCBI Taxonomy" id="123320"/>
    <lineage>
        <taxon>Bacteria</taxon>
        <taxon>Bacillati</taxon>
        <taxon>Actinomycetota</taxon>
        <taxon>Actinomycetes</taxon>
        <taxon>Micrococcales</taxon>
        <taxon>Microbacteriaceae</taxon>
        <taxon>Okibacterium</taxon>
    </lineage>
</organism>
<reference evidence="6 7" key="1">
    <citation type="submission" date="2017-02" db="EMBL/GenBank/DDBJ databases">
        <authorList>
            <person name="Peterson S.W."/>
        </authorList>
    </citation>
    <scope>NUCLEOTIDE SEQUENCE [LARGE SCALE GENOMIC DNA]</scope>
    <source>
        <strain evidence="6 7">VKM Ac-2059</strain>
    </source>
</reference>
<evidence type="ECO:0000256" key="2">
    <source>
        <dbReference type="ARBA" id="ARBA00023125"/>
    </source>
</evidence>
<dbReference type="InterPro" id="IPR011006">
    <property type="entry name" value="CheY-like_superfamily"/>
</dbReference>
<dbReference type="InterPro" id="IPR058245">
    <property type="entry name" value="NreC/VraR/RcsB-like_REC"/>
</dbReference>
<evidence type="ECO:0000256" key="3">
    <source>
        <dbReference type="PROSITE-ProRule" id="PRU00169"/>
    </source>
</evidence>
<dbReference type="RefSeq" id="WP_079728748.1">
    <property type="nucleotide sequence ID" value="NZ_FUZP01000003.1"/>
</dbReference>
<sequence length="221" mass="23997">MIRILIADDQPLIRMGLRGMLEARNNFEVVGEATDGEQAHLLSRDLLPDVVLMDLRMPRVDGIEAISRIRRDPRLRLVRVVVLTTFEDQENVVAALTAGAVGFLSKSVGPSELADKISAVAAGGPGLSDDATLALLDNLKTPRPEVLQSGQHIELSALTDREQMIVARAAHGVSNDDIAKELFISPYTVKTHINRAMTKLGARDRSQLVVIAIEAGLGRPR</sequence>
<dbReference type="CDD" id="cd17535">
    <property type="entry name" value="REC_NarL-like"/>
    <property type="match status" value="1"/>
</dbReference>
<dbReference type="GO" id="GO:0006355">
    <property type="term" value="P:regulation of DNA-templated transcription"/>
    <property type="evidence" value="ECO:0007669"/>
    <property type="project" value="InterPro"/>
</dbReference>
<feature type="domain" description="Response regulatory" evidence="5">
    <location>
        <begin position="3"/>
        <end position="121"/>
    </location>
</feature>
<accession>A0A1T5KZE9</accession>
<feature type="modified residue" description="4-aspartylphosphate" evidence="3">
    <location>
        <position position="54"/>
    </location>
</feature>
<name>A0A1T5KZE9_9MICO</name>
<evidence type="ECO:0000256" key="1">
    <source>
        <dbReference type="ARBA" id="ARBA00022553"/>
    </source>
</evidence>
<dbReference type="Pfam" id="PF00072">
    <property type="entry name" value="Response_reg"/>
    <property type="match status" value="1"/>
</dbReference>
<dbReference type="InterPro" id="IPR001789">
    <property type="entry name" value="Sig_transdc_resp-reg_receiver"/>
</dbReference>
<dbReference type="EMBL" id="FUZP01000003">
    <property type="protein sequence ID" value="SKC69081.1"/>
    <property type="molecule type" value="Genomic_DNA"/>
</dbReference>
<evidence type="ECO:0000259" key="5">
    <source>
        <dbReference type="PROSITE" id="PS50110"/>
    </source>
</evidence>
<dbReference type="GO" id="GO:0000160">
    <property type="term" value="P:phosphorelay signal transduction system"/>
    <property type="evidence" value="ECO:0007669"/>
    <property type="project" value="InterPro"/>
</dbReference>
<dbReference type="PANTHER" id="PTHR43214:SF43">
    <property type="entry name" value="TWO-COMPONENT RESPONSE REGULATOR"/>
    <property type="match status" value="1"/>
</dbReference>
<feature type="domain" description="HTH luxR-type" evidence="4">
    <location>
        <begin position="151"/>
        <end position="216"/>
    </location>
</feature>
<dbReference type="PROSITE" id="PS50043">
    <property type="entry name" value="HTH_LUXR_2"/>
    <property type="match status" value="1"/>
</dbReference>
<keyword evidence="1 3" id="KW-0597">Phosphoprotein</keyword>
<keyword evidence="2" id="KW-0238">DNA-binding</keyword>
<dbReference type="AlphaFoldDB" id="A0A1T5KZE9"/>
<dbReference type="Proteomes" id="UP000190857">
    <property type="component" value="Unassembled WGS sequence"/>
</dbReference>
<dbReference type="InterPro" id="IPR039420">
    <property type="entry name" value="WalR-like"/>
</dbReference>
<dbReference type="SUPFAM" id="SSF52172">
    <property type="entry name" value="CheY-like"/>
    <property type="match status" value="1"/>
</dbReference>
<evidence type="ECO:0000313" key="7">
    <source>
        <dbReference type="Proteomes" id="UP000190857"/>
    </source>
</evidence>